<gene>
    <name evidence="2" type="ORF">L873DRAFT_1849237</name>
</gene>
<feature type="compositionally biased region" description="Low complexity" evidence="1">
    <location>
        <begin position="34"/>
        <end position="48"/>
    </location>
</feature>
<dbReference type="EMBL" id="ML120568">
    <property type="protein sequence ID" value="RPA89562.1"/>
    <property type="molecule type" value="Genomic_DNA"/>
</dbReference>
<evidence type="ECO:0000313" key="2">
    <source>
        <dbReference type="EMBL" id="RPA89562.1"/>
    </source>
</evidence>
<proteinExistence type="predicted"/>
<accession>A0A3N4ITQ7</accession>
<reference evidence="2 3" key="1">
    <citation type="journal article" date="2018" name="Nat. Ecol. Evol.">
        <title>Pezizomycetes genomes reveal the molecular basis of ectomycorrhizal truffle lifestyle.</title>
        <authorList>
            <person name="Murat C."/>
            <person name="Payen T."/>
            <person name="Noel B."/>
            <person name="Kuo A."/>
            <person name="Morin E."/>
            <person name="Chen J."/>
            <person name="Kohler A."/>
            <person name="Krizsan K."/>
            <person name="Balestrini R."/>
            <person name="Da Silva C."/>
            <person name="Montanini B."/>
            <person name="Hainaut M."/>
            <person name="Levati E."/>
            <person name="Barry K.W."/>
            <person name="Belfiori B."/>
            <person name="Cichocki N."/>
            <person name="Clum A."/>
            <person name="Dockter R.B."/>
            <person name="Fauchery L."/>
            <person name="Guy J."/>
            <person name="Iotti M."/>
            <person name="Le Tacon F."/>
            <person name="Lindquist E.A."/>
            <person name="Lipzen A."/>
            <person name="Malagnac F."/>
            <person name="Mello A."/>
            <person name="Molinier V."/>
            <person name="Miyauchi S."/>
            <person name="Poulain J."/>
            <person name="Riccioni C."/>
            <person name="Rubini A."/>
            <person name="Sitrit Y."/>
            <person name="Splivallo R."/>
            <person name="Traeger S."/>
            <person name="Wang M."/>
            <person name="Zifcakova L."/>
            <person name="Wipf D."/>
            <person name="Zambonelli A."/>
            <person name="Paolocci F."/>
            <person name="Nowrousian M."/>
            <person name="Ottonello S."/>
            <person name="Baldrian P."/>
            <person name="Spatafora J.W."/>
            <person name="Henrissat B."/>
            <person name="Nagy L.G."/>
            <person name="Aury J.M."/>
            <person name="Wincker P."/>
            <person name="Grigoriev I.V."/>
            <person name="Bonfante P."/>
            <person name="Martin F.M."/>
        </authorList>
    </citation>
    <scope>NUCLEOTIDE SEQUENCE [LARGE SCALE GENOMIC DNA]</scope>
    <source>
        <strain evidence="2 3">120613-1</strain>
    </source>
</reference>
<name>A0A3N4ITQ7_9PEZI</name>
<sequence length="108" mass="12302">MFPVSYKGALKKMCYYNAKRDGKTKSALNPTIGLNTHTSTNHLHTSSTDNMQEDDELELPVLPSTYFECQKGIREWIDKVETFSLTSKVKFQQWAKGTEIVLAEAQLQ</sequence>
<organism evidence="2 3">
    <name type="scientific">Choiromyces venosus 120613-1</name>
    <dbReference type="NCBI Taxonomy" id="1336337"/>
    <lineage>
        <taxon>Eukaryota</taxon>
        <taxon>Fungi</taxon>
        <taxon>Dikarya</taxon>
        <taxon>Ascomycota</taxon>
        <taxon>Pezizomycotina</taxon>
        <taxon>Pezizomycetes</taxon>
        <taxon>Pezizales</taxon>
        <taxon>Tuberaceae</taxon>
        <taxon>Choiromyces</taxon>
    </lineage>
</organism>
<evidence type="ECO:0000256" key="1">
    <source>
        <dbReference type="SAM" id="MobiDB-lite"/>
    </source>
</evidence>
<keyword evidence="3" id="KW-1185">Reference proteome</keyword>
<protein>
    <submittedName>
        <fullName evidence="2">Uncharacterized protein</fullName>
    </submittedName>
</protein>
<evidence type="ECO:0000313" key="3">
    <source>
        <dbReference type="Proteomes" id="UP000276215"/>
    </source>
</evidence>
<feature type="region of interest" description="Disordered" evidence="1">
    <location>
        <begin position="28"/>
        <end position="53"/>
    </location>
</feature>
<dbReference type="Proteomes" id="UP000276215">
    <property type="component" value="Unassembled WGS sequence"/>
</dbReference>
<dbReference type="AlphaFoldDB" id="A0A3N4ITQ7"/>